<feature type="compositionally biased region" description="Polar residues" evidence="1">
    <location>
        <begin position="243"/>
        <end position="252"/>
    </location>
</feature>
<organism evidence="3 4">
    <name type="scientific">Exophiala mesophila</name>
    <name type="common">Black yeast-like fungus</name>
    <dbReference type="NCBI Taxonomy" id="212818"/>
    <lineage>
        <taxon>Eukaryota</taxon>
        <taxon>Fungi</taxon>
        <taxon>Dikarya</taxon>
        <taxon>Ascomycota</taxon>
        <taxon>Pezizomycotina</taxon>
        <taxon>Eurotiomycetes</taxon>
        <taxon>Chaetothyriomycetidae</taxon>
        <taxon>Chaetothyriales</taxon>
        <taxon>Herpotrichiellaceae</taxon>
        <taxon>Exophiala</taxon>
    </lineage>
</organism>
<evidence type="ECO:0000313" key="4">
    <source>
        <dbReference type="Proteomes" id="UP000288859"/>
    </source>
</evidence>
<feature type="compositionally biased region" description="Polar residues" evidence="1">
    <location>
        <begin position="271"/>
        <end position="290"/>
    </location>
</feature>
<evidence type="ECO:0000256" key="1">
    <source>
        <dbReference type="SAM" id="MobiDB-lite"/>
    </source>
</evidence>
<feature type="compositionally biased region" description="Low complexity" evidence="1">
    <location>
        <begin position="292"/>
        <end position="313"/>
    </location>
</feature>
<feature type="region of interest" description="Disordered" evidence="1">
    <location>
        <begin position="227"/>
        <end position="334"/>
    </location>
</feature>
<dbReference type="InterPro" id="IPR037504">
    <property type="entry name" value="PSI_induc_2"/>
</dbReference>
<feature type="region of interest" description="Disordered" evidence="1">
    <location>
        <begin position="129"/>
        <end position="208"/>
    </location>
</feature>
<comment type="caution">
    <text evidence="3">The sequence shown here is derived from an EMBL/GenBank/DDBJ whole genome shotgun (WGS) entry which is preliminary data.</text>
</comment>
<reference evidence="3 4" key="1">
    <citation type="submission" date="2017-03" db="EMBL/GenBank/DDBJ databases">
        <title>Genomes of endolithic fungi from Antarctica.</title>
        <authorList>
            <person name="Coleine C."/>
            <person name="Masonjones S."/>
            <person name="Stajich J.E."/>
        </authorList>
    </citation>
    <scope>NUCLEOTIDE SEQUENCE [LARGE SCALE GENOMIC DNA]</scope>
    <source>
        <strain evidence="3 4">CCFEE 6314</strain>
    </source>
</reference>
<dbReference type="AlphaFoldDB" id="A0A438N6I2"/>
<protein>
    <submittedName>
        <fullName evidence="3">Uncharacterized protein</fullName>
    </submittedName>
</protein>
<evidence type="ECO:0000256" key="2">
    <source>
        <dbReference type="SAM" id="Phobius"/>
    </source>
</evidence>
<keyword evidence="2" id="KW-0472">Membrane</keyword>
<keyword evidence="2" id="KW-0812">Transmembrane</keyword>
<feature type="transmembrane region" description="Helical" evidence="2">
    <location>
        <begin position="29"/>
        <end position="47"/>
    </location>
</feature>
<dbReference type="Proteomes" id="UP000288859">
    <property type="component" value="Unassembled WGS sequence"/>
</dbReference>
<evidence type="ECO:0000313" key="3">
    <source>
        <dbReference type="EMBL" id="RVX71357.1"/>
    </source>
</evidence>
<dbReference type="PANTHER" id="PTHR40018:SF1">
    <property type="entry name" value="[PSI+] INDUCTION PROTEIN 2"/>
    <property type="match status" value="1"/>
</dbReference>
<sequence>MSDIINSVTSAPDAFTSWDKCMDKAYCKWPAIVGIVIGSIILLSFLACVINCVCCGARLCSCCCGGCGSCCGSCCPSGRNKEASKYKDDYSRMPATPYGGYQPQPAPAPMTYGYPPPAAQFATFDEPSRKVNEDSLPAMPSWDTATKRRVEDTSIPADQPQNGDLEMGRLDSQSQRMRGGYNTVPNAPLSPMSPNPQGDYFQNDSTIHQGYHSDLGMQRIDSQSNTRYDGFQSVPLSPPPTYRTDSIAQPSISDKFATGAASPSPADYDRQTSYQHHQPSTYAPSTTYEPAQQDYQQDYQQNYQPYNSQQQYQTRPPSFLTPGRKPVNGSYREV</sequence>
<dbReference type="EMBL" id="NAJM01000018">
    <property type="protein sequence ID" value="RVX71357.1"/>
    <property type="molecule type" value="Genomic_DNA"/>
</dbReference>
<dbReference type="OrthoDB" id="5401332at2759"/>
<proteinExistence type="predicted"/>
<gene>
    <name evidence="3" type="ORF">B0A52_04931</name>
</gene>
<dbReference type="GO" id="GO:0005935">
    <property type="term" value="C:cellular bud neck"/>
    <property type="evidence" value="ECO:0007669"/>
    <property type="project" value="TreeGrafter"/>
</dbReference>
<accession>A0A438N6I2</accession>
<name>A0A438N6I2_EXOME</name>
<dbReference type="VEuPathDB" id="FungiDB:PV10_04343"/>
<dbReference type="PANTHER" id="PTHR40018">
    <property type="entry name" value="[PSI+] INDUCTION PROTEIN 2"/>
    <property type="match status" value="1"/>
</dbReference>
<keyword evidence="2" id="KW-1133">Transmembrane helix</keyword>
<dbReference type="GO" id="GO:0005886">
    <property type="term" value="C:plasma membrane"/>
    <property type="evidence" value="ECO:0007669"/>
    <property type="project" value="TreeGrafter"/>
</dbReference>